<reference evidence="2 3" key="1">
    <citation type="submission" date="2024-01" db="EMBL/GenBank/DDBJ databases">
        <title>A draft genome for the cacao thread blight pathogen Marasmiellus scandens.</title>
        <authorList>
            <person name="Baruah I.K."/>
            <person name="Leung J."/>
            <person name="Bukari Y."/>
            <person name="Amoako-Attah I."/>
            <person name="Meinhardt L.W."/>
            <person name="Bailey B.A."/>
            <person name="Cohen S.P."/>
        </authorList>
    </citation>
    <scope>NUCLEOTIDE SEQUENCE [LARGE SCALE GENOMIC DNA]</scope>
    <source>
        <strain evidence="2 3">GH-19</strain>
    </source>
</reference>
<comment type="caution">
    <text evidence="2">The sequence shown here is derived from an EMBL/GenBank/DDBJ whole genome shotgun (WGS) entry which is preliminary data.</text>
</comment>
<accession>A0ABR1JFV0</accession>
<protein>
    <submittedName>
        <fullName evidence="2">Uncharacterized protein</fullName>
    </submittedName>
</protein>
<dbReference type="Proteomes" id="UP001498398">
    <property type="component" value="Unassembled WGS sequence"/>
</dbReference>
<evidence type="ECO:0000256" key="1">
    <source>
        <dbReference type="SAM" id="MobiDB-lite"/>
    </source>
</evidence>
<evidence type="ECO:0000313" key="3">
    <source>
        <dbReference type="Proteomes" id="UP001498398"/>
    </source>
</evidence>
<organism evidence="2 3">
    <name type="scientific">Marasmiellus scandens</name>
    <dbReference type="NCBI Taxonomy" id="2682957"/>
    <lineage>
        <taxon>Eukaryota</taxon>
        <taxon>Fungi</taxon>
        <taxon>Dikarya</taxon>
        <taxon>Basidiomycota</taxon>
        <taxon>Agaricomycotina</taxon>
        <taxon>Agaricomycetes</taxon>
        <taxon>Agaricomycetidae</taxon>
        <taxon>Agaricales</taxon>
        <taxon>Marasmiineae</taxon>
        <taxon>Omphalotaceae</taxon>
        <taxon>Marasmiellus</taxon>
    </lineage>
</organism>
<gene>
    <name evidence="2" type="ORF">VKT23_009245</name>
</gene>
<evidence type="ECO:0000313" key="2">
    <source>
        <dbReference type="EMBL" id="KAK7460525.1"/>
    </source>
</evidence>
<dbReference type="EMBL" id="JBANRG010000015">
    <property type="protein sequence ID" value="KAK7460525.1"/>
    <property type="molecule type" value="Genomic_DNA"/>
</dbReference>
<feature type="region of interest" description="Disordered" evidence="1">
    <location>
        <begin position="68"/>
        <end position="94"/>
    </location>
</feature>
<proteinExistence type="predicted"/>
<feature type="compositionally biased region" description="Polar residues" evidence="1">
    <location>
        <begin position="69"/>
        <end position="78"/>
    </location>
</feature>
<name>A0ABR1JFV0_9AGAR</name>
<keyword evidence="3" id="KW-1185">Reference proteome</keyword>
<sequence>MGYKDPFPFHHVIIEPGTSLGPYIPTMDEIQFTEFLVEAGCADSASANDTPAFELSLTRPSRTERFASSVRTGNSFSCPTKPGAKPLDAQMNIF</sequence>